<evidence type="ECO:0000313" key="12">
    <source>
        <dbReference type="EMBL" id="ABR48178.1"/>
    </source>
</evidence>
<feature type="binding site" evidence="10">
    <location>
        <position position="296"/>
    </location>
    <ligand>
        <name>[Ni-4Fe-4S] cluster</name>
        <dbReference type="ChEBI" id="CHEBI:47739"/>
    </ligand>
</feature>
<dbReference type="PANTHER" id="PTHR30109">
    <property type="entry name" value="HYDROXYLAMINE REDUCTASE"/>
    <property type="match status" value="1"/>
</dbReference>
<dbReference type="GO" id="GO:0050418">
    <property type="term" value="F:hydroxylamine reductase activity"/>
    <property type="evidence" value="ECO:0007669"/>
    <property type="project" value="TreeGrafter"/>
</dbReference>
<proteinExistence type="predicted"/>
<evidence type="ECO:0000256" key="9">
    <source>
        <dbReference type="PIRNR" id="PIRNR005023"/>
    </source>
</evidence>
<reference evidence="13" key="1">
    <citation type="journal article" date="2016" name="Genome Announc.">
        <title>Complete genome sequence of Alkaliphilus metalliredigens strain QYMF, an alkaliphilic and metal-reducing bacterium isolated from borax-contaminated leachate ponds.</title>
        <authorList>
            <person name="Hwang C."/>
            <person name="Copeland A."/>
            <person name="Lucas S."/>
            <person name="Lapidus A."/>
            <person name="Barry K."/>
            <person name="Detter J.C."/>
            <person name="Glavina Del Rio T."/>
            <person name="Hammon N."/>
            <person name="Israni S."/>
            <person name="Dalin E."/>
            <person name="Tice H."/>
            <person name="Pitluck S."/>
            <person name="Chertkov O."/>
            <person name="Brettin T."/>
            <person name="Bruce D."/>
            <person name="Han C."/>
            <person name="Schmutz J."/>
            <person name="Larimer F."/>
            <person name="Land M.L."/>
            <person name="Hauser L."/>
            <person name="Kyrpides N."/>
            <person name="Mikhailova N."/>
            <person name="Ye Q."/>
            <person name="Zhou J."/>
            <person name="Richardson P."/>
            <person name="Fields M.W."/>
        </authorList>
    </citation>
    <scope>NUCLEOTIDE SEQUENCE [LARGE SCALE GENOMIC DNA]</scope>
    <source>
        <strain evidence="13">QYMF</strain>
    </source>
</reference>
<comment type="cofactor">
    <cofactor evidence="1">
        <name>[4Fe-4S] cluster</name>
        <dbReference type="ChEBI" id="CHEBI:49883"/>
    </cofactor>
</comment>
<feature type="binding site" evidence="10">
    <location>
        <position position="334"/>
    </location>
    <ligand>
        <name>[Ni-4Fe-4S] cluster</name>
        <dbReference type="ChEBI" id="CHEBI:47739"/>
    </ligand>
</feature>
<protein>
    <recommendedName>
        <fullName evidence="9">Carbon monoxide dehydrogenase</fullName>
        <ecNumber evidence="9">1.2.7.4</ecNumber>
    </recommendedName>
</protein>
<dbReference type="eggNOG" id="COG1151">
    <property type="taxonomic scope" value="Bacteria"/>
</dbReference>
<keyword evidence="5 9" id="KW-0560">Oxidoreductase</keyword>
<feature type="coiled-coil region" evidence="11">
    <location>
        <begin position="612"/>
        <end position="639"/>
    </location>
</feature>
<keyword evidence="4 9" id="KW-0479">Metal-binding</keyword>
<dbReference type="GO" id="GO:0042542">
    <property type="term" value="P:response to hydrogen peroxide"/>
    <property type="evidence" value="ECO:0007669"/>
    <property type="project" value="TreeGrafter"/>
</dbReference>
<keyword evidence="11" id="KW-0175">Coiled coil</keyword>
<feature type="binding site" evidence="10">
    <location>
        <position position="56"/>
    </location>
    <ligand>
        <name>[4Fe-4S] cluster</name>
        <dbReference type="ChEBI" id="CHEBI:49883"/>
        <label>2</label>
    </ligand>
</feature>
<dbReference type="PANTHER" id="PTHR30109:SF4">
    <property type="entry name" value="CARBON MONOXIDE DEHYDROGENASE"/>
    <property type="match status" value="1"/>
</dbReference>
<dbReference type="Pfam" id="PF03063">
    <property type="entry name" value="Prismane"/>
    <property type="match status" value="1"/>
</dbReference>
<feature type="binding site" evidence="10">
    <location>
        <position position="39"/>
    </location>
    <ligand>
        <name>[4Fe-4S] cluster</name>
        <dbReference type="ChEBI" id="CHEBI:49883"/>
        <label>1</label>
        <note>ligand shared between dimeric partners</note>
    </ligand>
</feature>
<evidence type="ECO:0000256" key="7">
    <source>
        <dbReference type="ARBA" id="ARBA00023014"/>
    </source>
</evidence>
<organism evidence="12 13">
    <name type="scientific">Alkaliphilus metalliredigens (strain QYMF)</name>
    <dbReference type="NCBI Taxonomy" id="293826"/>
    <lineage>
        <taxon>Bacteria</taxon>
        <taxon>Bacillati</taxon>
        <taxon>Bacillota</taxon>
        <taxon>Clostridia</taxon>
        <taxon>Peptostreptococcales</taxon>
        <taxon>Natronincolaceae</taxon>
        <taxon>Alkaliphilus</taxon>
    </lineage>
</organism>
<dbReference type="AlphaFoldDB" id="A6TPR0"/>
<evidence type="ECO:0000256" key="10">
    <source>
        <dbReference type="PIRSR" id="PIRSR005023-1"/>
    </source>
</evidence>
<comment type="catalytic activity">
    <reaction evidence="8 9">
        <text>CO + 2 oxidized [2Fe-2S]-[ferredoxin] + H2O = 2 reduced [2Fe-2S]-[ferredoxin] + CO2 + 2 H(+)</text>
        <dbReference type="Rhea" id="RHEA:21040"/>
        <dbReference type="Rhea" id="RHEA-COMP:10000"/>
        <dbReference type="Rhea" id="RHEA-COMP:10001"/>
        <dbReference type="ChEBI" id="CHEBI:15377"/>
        <dbReference type="ChEBI" id="CHEBI:15378"/>
        <dbReference type="ChEBI" id="CHEBI:16526"/>
        <dbReference type="ChEBI" id="CHEBI:17245"/>
        <dbReference type="ChEBI" id="CHEBI:33737"/>
        <dbReference type="ChEBI" id="CHEBI:33738"/>
        <dbReference type="EC" id="1.2.7.4"/>
    </reaction>
</comment>
<dbReference type="SUPFAM" id="SSF56821">
    <property type="entry name" value="Prismane protein-like"/>
    <property type="match status" value="1"/>
</dbReference>
<feature type="binding site" evidence="10">
    <location>
        <position position="482"/>
    </location>
    <ligand>
        <name>[Ni-4Fe-4S] cluster</name>
        <dbReference type="ChEBI" id="CHEBI:47739"/>
    </ligand>
</feature>
<feature type="binding site" evidence="10">
    <location>
        <position position="523"/>
    </location>
    <ligand>
        <name>[Ni-4Fe-4S] cluster</name>
        <dbReference type="ChEBI" id="CHEBI:47739"/>
    </ligand>
</feature>
<dbReference type="GO" id="GO:0004601">
    <property type="term" value="F:peroxidase activity"/>
    <property type="evidence" value="ECO:0007669"/>
    <property type="project" value="TreeGrafter"/>
</dbReference>
<dbReference type="InterPro" id="IPR011254">
    <property type="entry name" value="Prismane-like_sf"/>
</dbReference>
<name>A6TPR0_ALKMQ</name>
<keyword evidence="13" id="KW-1185">Reference proteome</keyword>
<evidence type="ECO:0000256" key="8">
    <source>
        <dbReference type="ARBA" id="ARBA00048733"/>
    </source>
</evidence>
<evidence type="ECO:0000256" key="1">
    <source>
        <dbReference type="ARBA" id="ARBA00001966"/>
    </source>
</evidence>
<evidence type="ECO:0000256" key="11">
    <source>
        <dbReference type="SAM" id="Coils"/>
    </source>
</evidence>
<evidence type="ECO:0000256" key="3">
    <source>
        <dbReference type="ARBA" id="ARBA00022596"/>
    </source>
</evidence>
<evidence type="ECO:0000256" key="2">
    <source>
        <dbReference type="ARBA" id="ARBA00022485"/>
    </source>
</evidence>
<feature type="binding site" evidence="10">
    <location>
        <position position="47"/>
    </location>
    <ligand>
        <name>[4Fe-4S] cluster</name>
        <dbReference type="ChEBI" id="CHEBI:49883"/>
        <label>1</label>
        <note>ligand shared between dimeric partners</note>
    </ligand>
</feature>
<dbReference type="KEGG" id="amt:Amet_2016"/>
<feature type="binding site" evidence="10">
    <location>
        <position position="260"/>
    </location>
    <ligand>
        <name>[Ni-4Fe-4S] cluster</name>
        <dbReference type="ChEBI" id="CHEBI:47739"/>
    </ligand>
</feature>
<dbReference type="InterPro" id="IPR016099">
    <property type="entry name" value="Prismane-like_a/b-sand"/>
</dbReference>
<dbReference type="GO" id="GO:0051539">
    <property type="term" value="F:4 iron, 4 sulfur cluster binding"/>
    <property type="evidence" value="ECO:0007669"/>
    <property type="project" value="UniProtKB-UniRule"/>
</dbReference>
<evidence type="ECO:0000256" key="4">
    <source>
        <dbReference type="ARBA" id="ARBA00022723"/>
    </source>
</evidence>
<dbReference type="InterPro" id="IPR004137">
    <property type="entry name" value="HCP/CODH"/>
</dbReference>
<dbReference type="Gene3D" id="1.20.1270.30">
    <property type="match status" value="1"/>
</dbReference>
<feature type="binding site" evidence="10">
    <location>
        <position position="452"/>
    </location>
    <ligand>
        <name>[Ni-4Fe-4S] cluster</name>
        <dbReference type="ChEBI" id="CHEBI:47739"/>
    </ligand>
</feature>
<dbReference type="STRING" id="293826.Amet_2016"/>
<evidence type="ECO:0000256" key="6">
    <source>
        <dbReference type="ARBA" id="ARBA00023004"/>
    </source>
</evidence>
<dbReference type="GO" id="GO:0016151">
    <property type="term" value="F:nickel cation binding"/>
    <property type="evidence" value="ECO:0007669"/>
    <property type="project" value="InterPro"/>
</dbReference>
<dbReference type="HOGENOM" id="CLU_030631_0_0_9"/>
<keyword evidence="3 10" id="KW-0533">Nickel</keyword>
<feature type="binding site" evidence="10">
    <location>
        <position position="51"/>
    </location>
    <ligand>
        <name>[4Fe-4S] cluster</name>
        <dbReference type="ChEBI" id="CHEBI:49883"/>
        <label>2</label>
    </ligand>
</feature>
<evidence type="ECO:0000313" key="13">
    <source>
        <dbReference type="Proteomes" id="UP000001572"/>
    </source>
</evidence>
<dbReference type="Proteomes" id="UP000001572">
    <property type="component" value="Chromosome"/>
</dbReference>
<dbReference type="EC" id="1.2.7.4" evidence="9"/>
<sequence>MSEEKMVSLNTIDDQLIKKAADEGIETMWDRKKAMKAPCGFGEKGVCCRICGMGPCRVSPVAGKGAQKGICGATADTIVARNFARMVAAGTASHSDHARDIAHVLHMASRDGNYQVQDEKKLIALAQEWEVPTEGRDIYDVAHEVAEIALNEFGKPFGTLRFPDRAPAPRRKIWEELNIMPRAIDREIATIMHSTHMGCTSDAESLLRLSMRTSLANGWGGSMLGTELSDIVFGTSTPRMTEANLGVLEEKQVNILLHGHDPCLSEMIVAAAQDPEMIKLTEEVGAEGINLAGMCCTGNEVTMRHGVKIAGTFYQQELAVLTGAIEAVIVDVQCIFPSLAPITDCYHTKFITTSPKAKITGATHIEFNEEKALESAKVIVREAIENYKNRKQDKVFIPQSKAQAITGYSNEAVIKQLDRVVNSNIDPQGTVKPLADVIKAGVLRGAAGIVGCNNIKTKHEYSHIEIMKKLIANDVIVVTTGCAAQAAAKAGLLSKDAIKLAGKGLQAVCELVDIPPVIHLGSCVDNTRIIRLVSAVSEHLGVDNSDLPVVGVAPEWMSEKAVAIGTYVVSSGIDVFLGITPPVTGSPEFVDLLTNKIEDMTGAKFFIDENPLTLADKILERIEEKRTKLEARLAKEIDYGVIKPEEEVEETKELA</sequence>
<feature type="binding site" evidence="10">
    <location>
        <position position="71"/>
    </location>
    <ligand>
        <name>[4Fe-4S] cluster</name>
        <dbReference type="ChEBI" id="CHEBI:49883"/>
        <label>2</label>
    </ligand>
</feature>
<dbReference type="OrthoDB" id="5478720at2"/>
<keyword evidence="6 9" id="KW-0408">Iron</keyword>
<dbReference type="GO" id="GO:0006091">
    <property type="term" value="P:generation of precursor metabolites and energy"/>
    <property type="evidence" value="ECO:0007669"/>
    <property type="project" value="InterPro"/>
</dbReference>
<dbReference type="PIRSF" id="PIRSF005023">
    <property type="entry name" value="CODH"/>
    <property type="match status" value="1"/>
</dbReference>
<dbReference type="EMBL" id="CP000724">
    <property type="protein sequence ID" value="ABR48178.1"/>
    <property type="molecule type" value="Genomic_DNA"/>
</dbReference>
<dbReference type="GO" id="GO:0043885">
    <property type="term" value="F:anaerobic carbon-monoxide dehydrogenase activity"/>
    <property type="evidence" value="ECO:0007669"/>
    <property type="project" value="UniProtKB-UniRule"/>
</dbReference>
<gene>
    <name evidence="12" type="ordered locus">Amet_2016</name>
</gene>
<dbReference type="NCBIfam" id="TIGR01702">
    <property type="entry name" value="CO_DH_cata"/>
    <property type="match status" value="1"/>
</dbReference>
<dbReference type="RefSeq" id="WP_012063158.1">
    <property type="nucleotide sequence ID" value="NC_009633.1"/>
</dbReference>
<dbReference type="InterPro" id="IPR010047">
    <property type="entry name" value="CODH"/>
</dbReference>
<dbReference type="Gene3D" id="3.40.50.2030">
    <property type="match status" value="2"/>
</dbReference>
<keyword evidence="2 9" id="KW-0004">4Fe-4S</keyword>
<accession>A6TPR0</accession>
<feature type="binding site" evidence="10">
    <location>
        <position position="48"/>
    </location>
    <ligand>
        <name>[4Fe-4S] cluster</name>
        <dbReference type="ChEBI" id="CHEBI:49883"/>
        <label>2</label>
    </ligand>
</feature>
<keyword evidence="7 9" id="KW-0411">Iron-sulfur</keyword>
<evidence type="ECO:0000256" key="5">
    <source>
        <dbReference type="ARBA" id="ARBA00023002"/>
    </source>
</evidence>
<dbReference type="InterPro" id="IPR016101">
    <property type="entry name" value="CO_DH_a-bundle"/>
</dbReference>